<accession>Q13G98</accession>
<dbReference type="AlphaFoldDB" id="Q13G98"/>
<evidence type="ECO:0000313" key="2">
    <source>
        <dbReference type="EMBL" id="ABE36891.1"/>
    </source>
</evidence>
<evidence type="ECO:0000313" key="3">
    <source>
        <dbReference type="Proteomes" id="UP000001817"/>
    </source>
</evidence>
<organism evidence="2 3">
    <name type="scientific">Paraburkholderia xenovorans (strain LB400)</name>
    <dbReference type="NCBI Taxonomy" id="266265"/>
    <lineage>
        <taxon>Bacteria</taxon>
        <taxon>Pseudomonadati</taxon>
        <taxon>Pseudomonadota</taxon>
        <taxon>Betaproteobacteria</taxon>
        <taxon>Burkholderiales</taxon>
        <taxon>Burkholderiaceae</taxon>
        <taxon>Paraburkholderia</taxon>
    </lineage>
</organism>
<dbReference type="KEGG" id="bxb:DR64_7432"/>
<dbReference type="KEGG" id="bxe:Bxe_C1020"/>
<feature type="region of interest" description="Disordered" evidence="1">
    <location>
        <begin position="1"/>
        <end position="42"/>
    </location>
</feature>
<dbReference type="EMBL" id="CP000272">
    <property type="protein sequence ID" value="ABE36891.1"/>
    <property type="molecule type" value="Genomic_DNA"/>
</dbReference>
<dbReference type="STRING" id="266265.Bxe_C1020"/>
<name>Q13G98_PARXL</name>
<keyword evidence="3" id="KW-1185">Reference proteome</keyword>
<sequence>MKGNTTSGNRRPATDIQYAQSLDHAVARPGRNSTDNRKGNMGGVPGVDRIVLASFAPISGVLPASDALSQLRSVCIDIRRRAKALTRCPSLTHCTAVSLNSAAYTWCGTLNLCRFFR</sequence>
<reference evidence="2 3" key="1">
    <citation type="journal article" date="2006" name="Proc. Natl. Acad. Sci. U.S.A.">
        <title>Burkholderia xenovorans LB400 harbors a multi-replicon, 9.73-Mbp genome shaped for versatility.</title>
        <authorList>
            <person name="Chain P.S."/>
            <person name="Denef V.J."/>
            <person name="Konstantinidis K.T."/>
            <person name="Vergez L.M."/>
            <person name="Agullo L."/>
            <person name="Reyes V.L."/>
            <person name="Hauser L."/>
            <person name="Cordova M."/>
            <person name="Gomez L."/>
            <person name="Gonzalez M."/>
            <person name="Land M."/>
            <person name="Lao V."/>
            <person name="Larimer F."/>
            <person name="LiPuma J.J."/>
            <person name="Mahenthiralingam E."/>
            <person name="Malfatti S.A."/>
            <person name="Marx C.J."/>
            <person name="Parnell J.J."/>
            <person name="Ramette A."/>
            <person name="Richardson P."/>
            <person name="Seeger M."/>
            <person name="Smith D."/>
            <person name="Spilker T."/>
            <person name="Sul W.J."/>
            <person name="Tsoi T.V."/>
            <person name="Ulrich L.E."/>
            <person name="Zhulin I.B."/>
            <person name="Tiedje J.M."/>
        </authorList>
    </citation>
    <scope>NUCLEOTIDE SEQUENCE [LARGE SCALE GENOMIC DNA]</scope>
    <source>
        <strain evidence="2 3">LB400</strain>
    </source>
</reference>
<protein>
    <submittedName>
        <fullName evidence="2">Uncharacterized protein</fullName>
    </submittedName>
</protein>
<gene>
    <name evidence="2" type="ORF">Bxe_C1020</name>
</gene>
<dbReference type="Proteomes" id="UP000001817">
    <property type="component" value="Chromosome 3"/>
</dbReference>
<proteinExistence type="predicted"/>
<evidence type="ECO:0000256" key="1">
    <source>
        <dbReference type="SAM" id="MobiDB-lite"/>
    </source>
</evidence>